<gene>
    <name evidence="1" type="ORF">UFOPK1788_00958</name>
</gene>
<name>A0A6J6GI47_9ZZZZ</name>
<dbReference type="EMBL" id="CAEZUE010000141">
    <property type="protein sequence ID" value="CAB4598754.1"/>
    <property type="molecule type" value="Genomic_DNA"/>
</dbReference>
<dbReference type="AlphaFoldDB" id="A0A6J6GI47"/>
<proteinExistence type="predicted"/>
<reference evidence="1" key="1">
    <citation type="submission" date="2020-05" db="EMBL/GenBank/DDBJ databases">
        <authorList>
            <person name="Chiriac C."/>
            <person name="Salcher M."/>
            <person name="Ghai R."/>
            <person name="Kavagutti S V."/>
        </authorList>
    </citation>
    <scope>NUCLEOTIDE SEQUENCE</scope>
</reference>
<protein>
    <submittedName>
        <fullName evidence="1">Unannotated protein</fullName>
    </submittedName>
</protein>
<dbReference type="Gene3D" id="2.60.40.2700">
    <property type="match status" value="2"/>
</dbReference>
<evidence type="ECO:0000313" key="1">
    <source>
        <dbReference type="EMBL" id="CAB4598754.1"/>
    </source>
</evidence>
<sequence>MTAVPGSWSPSATFTYAWKRGTTVVGTSSTYTPTSADRGSALTLTVTGSATGYTSAATVSVATAPVAYGVITPTPTPTITGIATVGSTLRASTGIWPTGVSLSYRWDRCSAITSLCSPILRATKSDYRVNTNDLGFTIRVSVTGTRTGYTSVTVTSAFTALAAR</sequence>
<accession>A0A6J6GI47</accession>
<organism evidence="1">
    <name type="scientific">freshwater metagenome</name>
    <dbReference type="NCBI Taxonomy" id="449393"/>
    <lineage>
        <taxon>unclassified sequences</taxon>
        <taxon>metagenomes</taxon>
        <taxon>ecological metagenomes</taxon>
    </lineage>
</organism>